<keyword evidence="5 6" id="KW-0472">Membrane</keyword>
<evidence type="ECO:0000313" key="8">
    <source>
        <dbReference type="EMBL" id="CAB4835197.1"/>
    </source>
</evidence>
<dbReference type="PANTHER" id="PTHR30474">
    <property type="entry name" value="CELL CYCLE PROTEIN"/>
    <property type="match status" value="1"/>
</dbReference>
<evidence type="ECO:0000256" key="3">
    <source>
        <dbReference type="ARBA" id="ARBA00022960"/>
    </source>
</evidence>
<evidence type="ECO:0000313" key="10">
    <source>
        <dbReference type="EMBL" id="CAB4997682.1"/>
    </source>
</evidence>
<protein>
    <submittedName>
        <fullName evidence="7">Unannotated protein</fullName>
    </submittedName>
</protein>
<dbReference type="EMBL" id="CAFBMH010000023">
    <property type="protein sequence ID" value="CAB4901765.1"/>
    <property type="molecule type" value="Genomic_DNA"/>
</dbReference>
<reference evidence="7" key="1">
    <citation type="submission" date="2020-05" db="EMBL/GenBank/DDBJ databases">
        <authorList>
            <person name="Chiriac C."/>
            <person name="Salcher M."/>
            <person name="Ghai R."/>
            <person name="Kavagutti S V."/>
        </authorList>
    </citation>
    <scope>NUCLEOTIDE SEQUENCE</scope>
</reference>
<dbReference type="Pfam" id="PF01098">
    <property type="entry name" value="FTSW_RODA_SPOVE"/>
    <property type="match status" value="1"/>
</dbReference>
<keyword evidence="2 6" id="KW-0812">Transmembrane</keyword>
<proteinExistence type="predicted"/>
<accession>A0A6J6UDL9</accession>
<comment type="subcellular location">
    <subcellularLocation>
        <location evidence="1">Membrane</location>
        <topology evidence="1">Multi-pass membrane protein</topology>
    </subcellularLocation>
</comment>
<name>A0A6J6UDL9_9ZZZZ</name>
<evidence type="ECO:0000256" key="5">
    <source>
        <dbReference type="ARBA" id="ARBA00023136"/>
    </source>
</evidence>
<dbReference type="EMBL" id="CAEZYR010000090">
    <property type="protein sequence ID" value="CAB4757234.1"/>
    <property type="molecule type" value="Genomic_DNA"/>
</dbReference>
<dbReference type="AlphaFoldDB" id="A0A6J6UDL9"/>
<evidence type="ECO:0000256" key="2">
    <source>
        <dbReference type="ARBA" id="ARBA00022692"/>
    </source>
</evidence>
<evidence type="ECO:0000256" key="4">
    <source>
        <dbReference type="ARBA" id="ARBA00022989"/>
    </source>
</evidence>
<dbReference type="GO" id="GO:0051301">
    <property type="term" value="P:cell division"/>
    <property type="evidence" value="ECO:0007669"/>
    <property type="project" value="InterPro"/>
</dbReference>
<feature type="transmembrane region" description="Helical" evidence="6">
    <location>
        <begin position="153"/>
        <end position="170"/>
    </location>
</feature>
<feature type="transmembrane region" description="Helical" evidence="6">
    <location>
        <begin position="354"/>
        <end position="372"/>
    </location>
</feature>
<gene>
    <name evidence="7" type="ORF">UFOPK2754_02181</name>
    <name evidence="8" type="ORF">UFOPK3139_02344</name>
    <name evidence="9" type="ORF">UFOPK3543_00904</name>
    <name evidence="10" type="ORF">UFOPK3967_01434</name>
</gene>
<feature type="transmembrane region" description="Helical" evidence="6">
    <location>
        <begin position="63"/>
        <end position="81"/>
    </location>
</feature>
<dbReference type="GO" id="GO:0032153">
    <property type="term" value="C:cell division site"/>
    <property type="evidence" value="ECO:0007669"/>
    <property type="project" value="TreeGrafter"/>
</dbReference>
<feature type="transmembrane region" description="Helical" evidence="6">
    <location>
        <begin position="197"/>
        <end position="216"/>
    </location>
</feature>
<feature type="transmembrane region" description="Helical" evidence="6">
    <location>
        <begin position="317"/>
        <end position="334"/>
    </location>
</feature>
<dbReference type="EMBL" id="CAFBOS010000080">
    <property type="protein sequence ID" value="CAB4997682.1"/>
    <property type="molecule type" value="Genomic_DNA"/>
</dbReference>
<feature type="transmembrane region" description="Helical" evidence="6">
    <location>
        <begin position="88"/>
        <end position="108"/>
    </location>
</feature>
<evidence type="ECO:0000313" key="9">
    <source>
        <dbReference type="EMBL" id="CAB4901765.1"/>
    </source>
</evidence>
<feature type="transmembrane region" description="Helical" evidence="6">
    <location>
        <begin position="128"/>
        <end position="146"/>
    </location>
</feature>
<dbReference type="GO" id="GO:0008360">
    <property type="term" value="P:regulation of cell shape"/>
    <property type="evidence" value="ECO:0007669"/>
    <property type="project" value="UniProtKB-KW"/>
</dbReference>
<sequence length="381" mass="40393">MTALAGFGPARRSSSSQTSLVWRVDVTLLVATLAVTGLGLLMVYSATRGTGSVPNKSFLDRQMTFAFVGVGLMAVTMLIDYRRLRELAALAYAATIVVLLAVLVLGVRVNGARAWFRIGPFQLQPSEFGKIAVIVALAAFFTIDRATPTARQVLLGLALAGVPSAIIMLQPDLGTVLVYTAFTTVILTVAGVRPRHLLLLALVVVAASAATLQLGVLSEYQVDRLTAFVDQKPTKENVGVFEQQRNAQTAIGNGGMLGTGLFDGDQKNSALVSQKQTDFIFTVVGEELGFAGSAVLVALYGIIVLRIWRVGATAPDLFGTLICAGVLGMTMFQVFESIGMSTGIMPITGIPLPFVSYGGSSILASFLSVGLVENVHMRRFQ</sequence>
<evidence type="ECO:0000256" key="1">
    <source>
        <dbReference type="ARBA" id="ARBA00004141"/>
    </source>
</evidence>
<dbReference type="GO" id="GO:0005886">
    <property type="term" value="C:plasma membrane"/>
    <property type="evidence" value="ECO:0007669"/>
    <property type="project" value="TreeGrafter"/>
</dbReference>
<dbReference type="GO" id="GO:0015648">
    <property type="term" value="F:lipid-linked peptidoglycan transporter activity"/>
    <property type="evidence" value="ECO:0007669"/>
    <property type="project" value="TreeGrafter"/>
</dbReference>
<evidence type="ECO:0000256" key="6">
    <source>
        <dbReference type="SAM" id="Phobius"/>
    </source>
</evidence>
<organism evidence="7">
    <name type="scientific">freshwater metagenome</name>
    <dbReference type="NCBI Taxonomy" id="449393"/>
    <lineage>
        <taxon>unclassified sequences</taxon>
        <taxon>metagenomes</taxon>
        <taxon>ecological metagenomes</taxon>
    </lineage>
</organism>
<dbReference type="EMBL" id="CAFABA010000116">
    <property type="protein sequence ID" value="CAB4835197.1"/>
    <property type="molecule type" value="Genomic_DNA"/>
</dbReference>
<feature type="transmembrane region" description="Helical" evidence="6">
    <location>
        <begin position="176"/>
        <end position="192"/>
    </location>
</feature>
<dbReference type="PANTHER" id="PTHR30474:SF14">
    <property type="entry name" value="CELL CYCLE PROTEIN"/>
    <property type="match status" value="1"/>
</dbReference>
<feature type="transmembrane region" description="Helical" evidence="6">
    <location>
        <begin position="288"/>
        <end position="305"/>
    </location>
</feature>
<evidence type="ECO:0000313" key="7">
    <source>
        <dbReference type="EMBL" id="CAB4757234.1"/>
    </source>
</evidence>
<keyword evidence="3" id="KW-0133">Cell shape</keyword>
<feature type="transmembrane region" description="Helical" evidence="6">
    <location>
        <begin position="20"/>
        <end position="43"/>
    </location>
</feature>
<dbReference type="InterPro" id="IPR001182">
    <property type="entry name" value="FtsW/RodA"/>
</dbReference>
<keyword evidence="4 6" id="KW-1133">Transmembrane helix</keyword>